<evidence type="ECO:0000313" key="8">
    <source>
        <dbReference type="Proteomes" id="UP000261704"/>
    </source>
</evidence>
<dbReference type="InterPro" id="IPR017871">
    <property type="entry name" value="ABC_transporter-like_CS"/>
</dbReference>
<evidence type="ECO:0000259" key="6">
    <source>
        <dbReference type="PROSITE" id="PS50893"/>
    </source>
</evidence>
<keyword evidence="2" id="KW-0813">Transport</keyword>
<dbReference type="GO" id="GO:0005524">
    <property type="term" value="F:ATP binding"/>
    <property type="evidence" value="ECO:0007669"/>
    <property type="project" value="UniProtKB-KW"/>
</dbReference>
<keyword evidence="3" id="KW-0536">Nodulation</keyword>
<dbReference type="PROSITE" id="PS50893">
    <property type="entry name" value="ABC_TRANSPORTER_2"/>
    <property type="match status" value="1"/>
</dbReference>
<feature type="domain" description="ABC transporter" evidence="6">
    <location>
        <begin position="8"/>
        <end position="238"/>
    </location>
</feature>
<comment type="similarity">
    <text evidence="1">Belongs to the ABC transporter superfamily.</text>
</comment>
<dbReference type="PROSITE" id="PS00211">
    <property type="entry name" value="ABC_TRANSPORTER_1"/>
    <property type="match status" value="1"/>
</dbReference>
<dbReference type="SMART" id="SM00382">
    <property type="entry name" value="AAA"/>
    <property type="match status" value="1"/>
</dbReference>
<evidence type="ECO:0000256" key="2">
    <source>
        <dbReference type="ARBA" id="ARBA00022448"/>
    </source>
</evidence>
<keyword evidence="4" id="KW-0547">Nucleotide-binding</keyword>
<dbReference type="InterPro" id="IPR003593">
    <property type="entry name" value="AAA+_ATPase"/>
</dbReference>
<dbReference type="InterPro" id="IPR050763">
    <property type="entry name" value="ABC_transporter_ATP-binding"/>
</dbReference>
<dbReference type="InterPro" id="IPR027417">
    <property type="entry name" value="P-loop_NTPase"/>
</dbReference>
<dbReference type="EMBL" id="CP032125">
    <property type="protein sequence ID" value="AXX96692.1"/>
    <property type="molecule type" value="Genomic_DNA"/>
</dbReference>
<evidence type="ECO:0000256" key="5">
    <source>
        <dbReference type="ARBA" id="ARBA00022840"/>
    </source>
</evidence>
<dbReference type="Gene3D" id="3.40.50.300">
    <property type="entry name" value="P-loop containing nucleotide triphosphate hydrolases"/>
    <property type="match status" value="1"/>
</dbReference>
<gene>
    <name evidence="7" type="ORF">BAR1_01305</name>
</gene>
<keyword evidence="5 7" id="KW-0067">ATP-binding</keyword>
<keyword evidence="8" id="KW-1185">Reference proteome</keyword>
<dbReference type="PANTHER" id="PTHR42711:SF5">
    <property type="entry name" value="ABC TRANSPORTER ATP-BINDING PROTEIN NATA"/>
    <property type="match status" value="1"/>
</dbReference>
<dbReference type="Proteomes" id="UP000261704">
    <property type="component" value="Chromosome"/>
</dbReference>
<evidence type="ECO:0000256" key="3">
    <source>
        <dbReference type="ARBA" id="ARBA00022458"/>
    </source>
</evidence>
<dbReference type="KEGG" id="pamo:BAR1_01305"/>
<name>A0A347UCW4_9RHOB</name>
<dbReference type="InterPro" id="IPR003439">
    <property type="entry name" value="ABC_transporter-like_ATP-bd"/>
</dbReference>
<reference evidence="7 8" key="1">
    <citation type="submission" date="2018-09" db="EMBL/GenBank/DDBJ databases">
        <title>Profundibacter amoris BAR1 gen. nov., sp. nov., a new member of the Roseobacter clade isolated at Lokis Castle Vent Field on the Arctic Mid-Oceanic Ridge.</title>
        <authorList>
            <person name="Le Moine Bauer S."/>
            <person name="Sjoeberg A.G."/>
            <person name="L'Haridon S."/>
            <person name="Stokke R."/>
            <person name="Roalkvam I."/>
            <person name="Steen I.H."/>
            <person name="Dahle H."/>
        </authorList>
    </citation>
    <scope>NUCLEOTIDE SEQUENCE [LARGE SCALE GENOMIC DNA]</scope>
    <source>
        <strain evidence="7 8">BAR1</strain>
    </source>
</reference>
<dbReference type="GO" id="GO:0016887">
    <property type="term" value="F:ATP hydrolysis activity"/>
    <property type="evidence" value="ECO:0007669"/>
    <property type="project" value="InterPro"/>
</dbReference>
<dbReference type="AlphaFoldDB" id="A0A347UCW4"/>
<accession>A0A347UCW4</accession>
<dbReference type="InterPro" id="IPR022467">
    <property type="entry name" value="ABC_transprt_ATP-bd_su_PQQ"/>
</dbReference>
<dbReference type="OrthoDB" id="9778547at2"/>
<sequence>MDADVPALRIADVSHSFGRLTALDHVSLTVGAGQFTALLGVNGAGKTTLFSLVTRLYDNITGTIEVAGNDVRRQPGPALARLGIVFQTRSLDRDLTVRQNLFYYAALHGMSRGDTRKHTAEMIERVGLSDKVDARVSTLSGGQSRRAEIARSLMHKPRLLLLDEATVGLDVKSRLDVAELVRGLIRDEGVAVLWATHLLDEVQPQDNVAILHQGKILTAGTARDIAGKATLEQAFLSLTGVEEGAL</sequence>
<organism evidence="7 8">
    <name type="scientific">Profundibacter amoris</name>
    <dbReference type="NCBI Taxonomy" id="2171755"/>
    <lineage>
        <taxon>Bacteria</taxon>
        <taxon>Pseudomonadati</taxon>
        <taxon>Pseudomonadota</taxon>
        <taxon>Alphaproteobacteria</taxon>
        <taxon>Rhodobacterales</taxon>
        <taxon>Paracoccaceae</taxon>
        <taxon>Profundibacter</taxon>
    </lineage>
</organism>
<dbReference type="PANTHER" id="PTHR42711">
    <property type="entry name" value="ABC TRANSPORTER ATP-BINDING PROTEIN"/>
    <property type="match status" value="1"/>
</dbReference>
<proteinExistence type="inferred from homology"/>
<evidence type="ECO:0000313" key="7">
    <source>
        <dbReference type="EMBL" id="AXX96692.1"/>
    </source>
</evidence>
<dbReference type="NCBIfam" id="TIGR03864">
    <property type="entry name" value="PQQ_ABC_ATP"/>
    <property type="match status" value="1"/>
</dbReference>
<dbReference type="SUPFAM" id="SSF52540">
    <property type="entry name" value="P-loop containing nucleoside triphosphate hydrolases"/>
    <property type="match status" value="1"/>
</dbReference>
<evidence type="ECO:0000256" key="4">
    <source>
        <dbReference type="ARBA" id="ARBA00022741"/>
    </source>
</evidence>
<evidence type="ECO:0000256" key="1">
    <source>
        <dbReference type="ARBA" id="ARBA00005417"/>
    </source>
</evidence>
<dbReference type="Pfam" id="PF00005">
    <property type="entry name" value="ABC_tran"/>
    <property type="match status" value="1"/>
</dbReference>
<protein>
    <submittedName>
        <fullName evidence="7">ATP-binding cassette domain-containing protein</fullName>
    </submittedName>
</protein>